<dbReference type="Proteomes" id="UP000199249">
    <property type="component" value="Unassembled WGS sequence"/>
</dbReference>
<organism evidence="3 4">
    <name type="scientific">Hymenobacter psychrophilus</name>
    <dbReference type="NCBI Taxonomy" id="651662"/>
    <lineage>
        <taxon>Bacteria</taxon>
        <taxon>Pseudomonadati</taxon>
        <taxon>Bacteroidota</taxon>
        <taxon>Cytophagia</taxon>
        <taxon>Cytophagales</taxon>
        <taxon>Hymenobacteraceae</taxon>
        <taxon>Hymenobacter</taxon>
    </lineage>
</organism>
<evidence type="ECO:0000313" key="4">
    <source>
        <dbReference type="Proteomes" id="UP000199249"/>
    </source>
</evidence>
<dbReference type="OrthoDB" id="9829652at2"/>
<keyword evidence="2" id="KW-0472">Membrane</keyword>
<name>A0A1H3J438_9BACT</name>
<feature type="compositionally biased region" description="Polar residues" evidence="1">
    <location>
        <begin position="253"/>
        <end position="266"/>
    </location>
</feature>
<feature type="region of interest" description="Disordered" evidence="1">
    <location>
        <begin position="250"/>
        <end position="272"/>
    </location>
</feature>
<sequence length="281" mass="32095">MKREKPPFYYLLVLIVKAIVFIVAGGVILIILLLICLSMNDPRKREIYQQVVVAQDISEVYLRNQTNTELFMTLKVPRFSLQLDTVWWGIEIAPEAVGRAVVGHYLSPERAKYPFKAPILLQGSGDTLVADRAIDLPATGQVGKRKVFYPHQNLPLWKERVRHYKPTFEPKVLIQSFSGQPDSITVVVRVASYGTFLLAHEERTKVRDVNVEDLDEEAPAGSEVYEKTTSFALLPTVRWTDSFHHSHKRRITSTDIQQARTTQPVRDSTEPNKLGYYLDCQ</sequence>
<protein>
    <submittedName>
        <fullName evidence="3">Uncharacterized protein</fullName>
    </submittedName>
</protein>
<dbReference type="AlphaFoldDB" id="A0A1H3J438"/>
<evidence type="ECO:0000313" key="3">
    <source>
        <dbReference type="EMBL" id="SDY34289.1"/>
    </source>
</evidence>
<accession>A0A1H3J438</accession>
<gene>
    <name evidence="3" type="ORF">SAMN04488069_107264</name>
</gene>
<evidence type="ECO:0000256" key="2">
    <source>
        <dbReference type="SAM" id="Phobius"/>
    </source>
</evidence>
<feature type="transmembrane region" description="Helical" evidence="2">
    <location>
        <begin position="12"/>
        <end position="37"/>
    </location>
</feature>
<dbReference type="RefSeq" id="WP_092740571.1">
    <property type="nucleotide sequence ID" value="NZ_FNOV01000007.1"/>
</dbReference>
<evidence type="ECO:0000256" key="1">
    <source>
        <dbReference type="SAM" id="MobiDB-lite"/>
    </source>
</evidence>
<reference evidence="4" key="1">
    <citation type="submission" date="2016-10" db="EMBL/GenBank/DDBJ databases">
        <authorList>
            <person name="Varghese N."/>
            <person name="Submissions S."/>
        </authorList>
    </citation>
    <scope>NUCLEOTIDE SEQUENCE [LARGE SCALE GENOMIC DNA]</scope>
    <source>
        <strain evidence="4">CGMCC 1.8975</strain>
    </source>
</reference>
<keyword evidence="2" id="KW-1133">Transmembrane helix</keyword>
<proteinExistence type="predicted"/>
<dbReference type="EMBL" id="FNOV01000007">
    <property type="protein sequence ID" value="SDY34289.1"/>
    <property type="molecule type" value="Genomic_DNA"/>
</dbReference>
<keyword evidence="4" id="KW-1185">Reference proteome</keyword>
<keyword evidence="2" id="KW-0812">Transmembrane</keyword>